<keyword evidence="4" id="KW-0378">Hydrolase</keyword>
<dbReference type="Proteomes" id="UP000247978">
    <property type="component" value="Unassembled WGS sequence"/>
</dbReference>
<evidence type="ECO:0000256" key="2">
    <source>
        <dbReference type="ARBA" id="ARBA00022475"/>
    </source>
</evidence>
<keyword evidence="5 7" id="KW-1133">Transmembrane helix</keyword>
<dbReference type="SMART" id="SM00014">
    <property type="entry name" value="acidPPc"/>
    <property type="match status" value="1"/>
</dbReference>
<dbReference type="InterPro" id="IPR036938">
    <property type="entry name" value="PAP2/HPO_sf"/>
</dbReference>
<dbReference type="PANTHER" id="PTHR14969:SF62">
    <property type="entry name" value="DECAPRENYLPHOSPHORYL-5-PHOSPHORIBOSE PHOSPHATASE RV3807C-RELATED"/>
    <property type="match status" value="1"/>
</dbReference>
<organism evidence="9 10">
    <name type="scientific">Pseudogracilibacillus auburnensis</name>
    <dbReference type="NCBI Taxonomy" id="1494959"/>
    <lineage>
        <taxon>Bacteria</taxon>
        <taxon>Bacillati</taxon>
        <taxon>Bacillota</taxon>
        <taxon>Bacilli</taxon>
        <taxon>Bacillales</taxon>
        <taxon>Bacillaceae</taxon>
        <taxon>Pseudogracilibacillus</taxon>
    </lineage>
</organism>
<keyword evidence="2" id="KW-1003">Cell membrane</keyword>
<dbReference type="InterPro" id="IPR000326">
    <property type="entry name" value="PAP2/HPO"/>
</dbReference>
<evidence type="ECO:0000256" key="5">
    <source>
        <dbReference type="ARBA" id="ARBA00022989"/>
    </source>
</evidence>
<sequence>MERIKKSFYEMECQLFRNVNQYFDRKYWNTFFRTITHCGGATFTISTLLLMMVFGTQAVQLTAFAGAISLAVSHIPVAALKKMYPRRRPYLVLEKINVTDNPLKDHSFPSGHTTAIFSVIVPFGLFMPAFMIVLMPLGFTVGISRMYLGLHYPSDVLAGIVLGSSMGLFSFLMMKQFFPYVFS</sequence>
<reference evidence="9 10" key="1">
    <citation type="submission" date="2018-05" db="EMBL/GenBank/DDBJ databases">
        <title>Genomic Encyclopedia of Type Strains, Phase IV (KMG-IV): sequencing the most valuable type-strain genomes for metagenomic binning, comparative biology and taxonomic classification.</title>
        <authorList>
            <person name="Goeker M."/>
        </authorList>
    </citation>
    <scope>NUCLEOTIDE SEQUENCE [LARGE SCALE GENOMIC DNA]</scope>
    <source>
        <strain evidence="9 10">DSM 28556</strain>
    </source>
</reference>
<feature type="transmembrane region" description="Helical" evidence="7">
    <location>
        <begin position="35"/>
        <end position="55"/>
    </location>
</feature>
<evidence type="ECO:0000313" key="10">
    <source>
        <dbReference type="Proteomes" id="UP000247978"/>
    </source>
</evidence>
<dbReference type="EMBL" id="QJJQ01000001">
    <property type="protein sequence ID" value="PXW90268.1"/>
    <property type="molecule type" value="Genomic_DNA"/>
</dbReference>
<name>A0A2V3WAK5_9BACI</name>
<dbReference type="CDD" id="cd01610">
    <property type="entry name" value="PAP2_like"/>
    <property type="match status" value="1"/>
</dbReference>
<evidence type="ECO:0000256" key="3">
    <source>
        <dbReference type="ARBA" id="ARBA00022692"/>
    </source>
</evidence>
<evidence type="ECO:0000256" key="4">
    <source>
        <dbReference type="ARBA" id="ARBA00022801"/>
    </source>
</evidence>
<dbReference type="PANTHER" id="PTHR14969">
    <property type="entry name" value="SPHINGOSINE-1-PHOSPHATE PHOSPHOHYDROLASE"/>
    <property type="match status" value="1"/>
</dbReference>
<feature type="transmembrane region" description="Helical" evidence="7">
    <location>
        <begin position="156"/>
        <end position="174"/>
    </location>
</feature>
<dbReference type="GO" id="GO:0016787">
    <property type="term" value="F:hydrolase activity"/>
    <property type="evidence" value="ECO:0007669"/>
    <property type="project" value="UniProtKB-KW"/>
</dbReference>
<dbReference type="AlphaFoldDB" id="A0A2V3WAK5"/>
<feature type="transmembrane region" description="Helical" evidence="7">
    <location>
        <begin position="61"/>
        <end position="80"/>
    </location>
</feature>
<dbReference type="RefSeq" id="WP_207520012.1">
    <property type="nucleotide sequence ID" value="NZ_JADIJL010000014.1"/>
</dbReference>
<comment type="caution">
    <text evidence="9">The sequence shown here is derived from an EMBL/GenBank/DDBJ whole genome shotgun (WGS) entry which is preliminary data.</text>
</comment>
<evidence type="ECO:0000256" key="7">
    <source>
        <dbReference type="SAM" id="Phobius"/>
    </source>
</evidence>
<keyword evidence="3 7" id="KW-0812">Transmembrane</keyword>
<proteinExistence type="predicted"/>
<evidence type="ECO:0000256" key="1">
    <source>
        <dbReference type="ARBA" id="ARBA00004651"/>
    </source>
</evidence>
<evidence type="ECO:0000313" key="9">
    <source>
        <dbReference type="EMBL" id="PXW90268.1"/>
    </source>
</evidence>
<dbReference type="Pfam" id="PF01569">
    <property type="entry name" value="PAP2"/>
    <property type="match status" value="1"/>
</dbReference>
<dbReference type="SUPFAM" id="SSF48317">
    <property type="entry name" value="Acid phosphatase/Vanadium-dependent haloperoxidase"/>
    <property type="match status" value="1"/>
</dbReference>
<accession>A0A2V3WAK5</accession>
<dbReference type="Gene3D" id="1.20.144.10">
    <property type="entry name" value="Phosphatidic acid phosphatase type 2/haloperoxidase"/>
    <property type="match status" value="1"/>
</dbReference>
<protein>
    <submittedName>
        <fullName evidence="9">Undecaprenyl-diphosphatase</fullName>
    </submittedName>
</protein>
<feature type="domain" description="Phosphatidic acid phosphatase type 2/haloperoxidase" evidence="8">
    <location>
        <begin position="59"/>
        <end position="171"/>
    </location>
</feature>
<gene>
    <name evidence="9" type="ORF">DFR56_101179</name>
</gene>
<keyword evidence="10" id="KW-1185">Reference proteome</keyword>
<evidence type="ECO:0000259" key="8">
    <source>
        <dbReference type="SMART" id="SM00014"/>
    </source>
</evidence>
<evidence type="ECO:0000256" key="6">
    <source>
        <dbReference type="ARBA" id="ARBA00023136"/>
    </source>
</evidence>
<dbReference type="GO" id="GO:0005886">
    <property type="term" value="C:plasma membrane"/>
    <property type="evidence" value="ECO:0007669"/>
    <property type="project" value="UniProtKB-SubCell"/>
</dbReference>
<keyword evidence="6 7" id="KW-0472">Membrane</keyword>
<comment type="subcellular location">
    <subcellularLocation>
        <location evidence="1">Cell membrane</location>
        <topology evidence="1">Multi-pass membrane protein</topology>
    </subcellularLocation>
</comment>
<feature type="transmembrane region" description="Helical" evidence="7">
    <location>
        <begin position="114"/>
        <end position="136"/>
    </location>
</feature>